<dbReference type="EMBL" id="JACCEW010000001">
    <property type="protein sequence ID" value="NYT36120.1"/>
    <property type="molecule type" value="Genomic_DNA"/>
</dbReference>
<dbReference type="SMART" id="SM00091">
    <property type="entry name" value="PAS"/>
    <property type="match status" value="1"/>
</dbReference>
<feature type="domain" description="PAS" evidence="1">
    <location>
        <begin position="2"/>
        <end position="57"/>
    </location>
</feature>
<reference evidence="2 3" key="1">
    <citation type="submission" date="2020-07" db="EMBL/GenBank/DDBJ databases">
        <title>Taxonomic revisions and descriptions of new bacterial species based on genomic comparisons in the high-G+C-content subgroup of the family Alcaligenaceae.</title>
        <authorList>
            <person name="Szabo A."/>
            <person name="Felfoldi T."/>
        </authorList>
    </citation>
    <scope>NUCLEOTIDE SEQUENCE [LARGE SCALE GENOMIC DNA]</scope>
    <source>
        <strain evidence="2 3">DSM 25264</strain>
    </source>
</reference>
<dbReference type="InterPro" id="IPR013655">
    <property type="entry name" value="PAS_fold_3"/>
</dbReference>
<protein>
    <submittedName>
        <fullName evidence="2">PAS domain S-box protein</fullName>
    </submittedName>
</protein>
<comment type="caution">
    <text evidence="2">The sequence shown here is derived from an EMBL/GenBank/DDBJ whole genome shotgun (WGS) entry which is preliminary data.</text>
</comment>
<gene>
    <name evidence="2" type="ORF">H0A68_04490</name>
</gene>
<dbReference type="Proteomes" id="UP000580517">
    <property type="component" value="Unassembled WGS sequence"/>
</dbReference>
<dbReference type="Gene3D" id="3.30.450.20">
    <property type="entry name" value="PAS domain"/>
    <property type="match status" value="1"/>
</dbReference>
<dbReference type="AlphaFoldDB" id="A0A853FB26"/>
<name>A0A853FB26_9BURK</name>
<dbReference type="InterPro" id="IPR035965">
    <property type="entry name" value="PAS-like_dom_sf"/>
</dbReference>
<dbReference type="SMART" id="SM00086">
    <property type="entry name" value="PAC"/>
    <property type="match status" value="1"/>
</dbReference>
<keyword evidence="3" id="KW-1185">Reference proteome</keyword>
<dbReference type="NCBIfam" id="TIGR00229">
    <property type="entry name" value="sensory_box"/>
    <property type="match status" value="1"/>
</dbReference>
<evidence type="ECO:0000313" key="3">
    <source>
        <dbReference type="Proteomes" id="UP000580517"/>
    </source>
</evidence>
<evidence type="ECO:0000259" key="1">
    <source>
        <dbReference type="PROSITE" id="PS50112"/>
    </source>
</evidence>
<accession>A0A853FB26</accession>
<dbReference type="InterPro" id="IPR001610">
    <property type="entry name" value="PAC"/>
</dbReference>
<evidence type="ECO:0000313" key="2">
    <source>
        <dbReference type="EMBL" id="NYT36120.1"/>
    </source>
</evidence>
<dbReference type="RefSeq" id="WP_129968030.1">
    <property type="nucleotide sequence ID" value="NZ_JACCEW010000001.1"/>
</dbReference>
<sequence length="208" mass="23270">MDDAGFRLLAENALDMICLAESNLSMSYASPSCEIILGWKPHEMVGKGPDSFVHPDDLSIVAAAHKKLEVHGVDRSPTVVRMRRKSGGYIWMEINARIIAKEDGAYQVVLVMRDISARCGIPDDTPDSRELSLRMAKRVISQMDLYVTKSGHIAFLQGFRETLAGETVFFGSVLDHIDGKTVSRRLEWSQDGQCINSDDERDWIVRKA</sequence>
<dbReference type="SUPFAM" id="SSF55785">
    <property type="entry name" value="PYP-like sensor domain (PAS domain)"/>
    <property type="match status" value="1"/>
</dbReference>
<organism evidence="2 3">
    <name type="scientific">Allopusillimonas soli</name>
    <dbReference type="NCBI Taxonomy" id="659016"/>
    <lineage>
        <taxon>Bacteria</taxon>
        <taxon>Pseudomonadati</taxon>
        <taxon>Pseudomonadota</taxon>
        <taxon>Betaproteobacteria</taxon>
        <taxon>Burkholderiales</taxon>
        <taxon>Alcaligenaceae</taxon>
        <taxon>Allopusillimonas</taxon>
    </lineage>
</organism>
<dbReference type="CDD" id="cd00130">
    <property type="entry name" value="PAS"/>
    <property type="match status" value="1"/>
</dbReference>
<proteinExistence type="predicted"/>
<dbReference type="Pfam" id="PF08447">
    <property type="entry name" value="PAS_3"/>
    <property type="match status" value="1"/>
</dbReference>
<dbReference type="InterPro" id="IPR000014">
    <property type="entry name" value="PAS"/>
</dbReference>
<dbReference type="PROSITE" id="PS50112">
    <property type="entry name" value="PAS"/>
    <property type="match status" value="1"/>
</dbReference>
<dbReference type="OrthoDB" id="9808408at2"/>